<dbReference type="InterPro" id="IPR040442">
    <property type="entry name" value="Pyrv_kinase-like_dom_sf"/>
</dbReference>
<dbReference type="GO" id="GO:0000287">
    <property type="term" value="F:magnesium ion binding"/>
    <property type="evidence" value="ECO:0007669"/>
    <property type="project" value="UniProtKB-UniRule"/>
</dbReference>
<evidence type="ECO:0000256" key="13">
    <source>
        <dbReference type="NCBIfam" id="TIGR01064"/>
    </source>
</evidence>
<dbReference type="InterPro" id="IPR015795">
    <property type="entry name" value="Pyrv_Knase_C"/>
</dbReference>
<dbReference type="InterPro" id="IPR018209">
    <property type="entry name" value="Pyrv_Knase_AS"/>
</dbReference>
<keyword evidence="11 14" id="KW-0324">Glycolysis</keyword>
<organism evidence="17 18">
    <name type="scientific">Candidatus Galligastranaerophilus intestinavium</name>
    <dbReference type="NCBI Taxonomy" id="2840836"/>
    <lineage>
        <taxon>Bacteria</taxon>
        <taxon>Candidatus Galligastranaerophilus</taxon>
    </lineage>
</organism>
<comment type="cofactor">
    <cofactor evidence="1">
        <name>K(+)</name>
        <dbReference type="ChEBI" id="CHEBI:29103"/>
    </cofactor>
</comment>
<dbReference type="GO" id="GO:0004743">
    <property type="term" value="F:pyruvate kinase activity"/>
    <property type="evidence" value="ECO:0007669"/>
    <property type="project" value="UniProtKB-UniRule"/>
</dbReference>
<dbReference type="GO" id="GO:0016301">
    <property type="term" value="F:kinase activity"/>
    <property type="evidence" value="ECO:0007669"/>
    <property type="project" value="UniProtKB-KW"/>
</dbReference>
<dbReference type="NCBIfam" id="NF004491">
    <property type="entry name" value="PRK05826.1"/>
    <property type="match status" value="1"/>
</dbReference>
<dbReference type="Gene3D" id="3.40.1380.20">
    <property type="entry name" value="Pyruvate kinase, C-terminal domain"/>
    <property type="match status" value="1"/>
</dbReference>
<protein>
    <recommendedName>
        <fullName evidence="4 13">Pyruvate kinase</fullName>
        <ecNumber evidence="4 13">2.7.1.40</ecNumber>
    </recommendedName>
</protein>
<gene>
    <name evidence="17" type="primary">pyk</name>
    <name evidence="17" type="ORF">IAA86_03640</name>
</gene>
<dbReference type="PRINTS" id="PR01050">
    <property type="entry name" value="PYRUVTKNASE"/>
</dbReference>
<evidence type="ECO:0000256" key="3">
    <source>
        <dbReference type="ARBA" id="ARBA00008663"/>
    </source>
</evidence>
<dbReference type="InterPro" id="IPR011037">
    <property type="entry name" value="Pyrv_Knase-like_insert_dom_sf"/>
</dbReference>
<dbReference type="SUPFAM" id="SSF50800">
    <property type="entry name" value="PK beta-barrel domain-like"/>
    <property type="match status" value="1"/>
</dbReference>
<evidence type="ECO:0000256" key="1">
    <source>
        <dbReference type="ARBA" id="ARBA00001958"/>
    </source>
</evidence>
<evidence type="ECO:0000256" key="10">
    <source>
        <dbReference type="ARBA" id="ARBA00022842"/>
    </source>
</evidence>
<dbReference type="AlphaFoldDB" id="A0A9D1FHS8"/>
<feature type="domain" description="Pyruvate kinase C-terminal" evidence="16">
    <location>
        <begin position="360"/>
        <end position="473"/>
    </location>
</feature>
<dbReference type="FunFam" id="2.40.33.10:FF:000001">
    <property type="entry name" value="Pyruvate kinase"/>
    <property type="match status" value="1"/>
</dbReference>
<dbReference type="InterPro" id="IPR015806">
    <property type="entry name" value="Pyrv_Knase_insert_dom_sf"/>
</dbReference>
<comment type="caution">
    <text evidence="17">The sequence shown here is derived from an EMBL/GenBank/DDBJ whole genome shotgun (WGS) entry which is preliminary data.</text>
</comment>
<dbReference type="PANTHER" id="PTHR11817">
    <property type="entry name" value="PYRUVATE KINASE"/>
    <property type="match status" value="1"/>
</dbReference>
<evidence type="ECO:0000256" key="6">
    <source>
        <dbReference type="ARBA" id="ARBA00022723"/>
    </source>
</evidence>
<evidence type="ECO:0000256" key="5">
    <source>
        <dbReference type="ARBA" id="ARBA00022679"/>
    </source>
</evidence>
<dbReference type="NCBIfam" id="TIGR01064">
    <property type="entry name" value="pyruv_kin"/>
    <property type="match status" value="1"/>
</dbReference>
<feature type="domain" description="Pyruvate kinase barrel" evidence="15">
    <location>
        <begin position="7"/>
        <end position="326"/>
    </location>
</feature>
<dbReference type="Pfam" id="PF02887">
    <property type="entry name" value="PK_C"/>
    <property type="match status" value="1"/>
</dbReference>
<comment type="catalytic activity">
    <reaction evidence="14">
        <text>pyruvate + ATP = phosphoenolpyruvate + ADP + H(+)</text>
        <dbReference type="Rhea" id="RHEA:18157"/>
        <dbReference type="ChEBI" id="CHEBI:15361"/>
        <dbReference type="ChEBI" id="CHEBI:15378"/>
        <dbReference type="ChEBI" id="CHEBI:30616"/>
        <dbReference type="ChEBI" id="CHEBI:58702"/>
        <dbReference type="ChEBI" id="CHEBI:456216"/>
        <dbReference type="EC" id="2.7.1.40"/>
    </reaction>
</comment>
<evidence type="ECO:0000313" key="17">
    <source>
        <dbReference type="EMBL" id="HIS74096.1"/>
    </source>
</evidence>
<dbReference type="SUPFAM" id="SSF52935">
    <property type="entry name" value="PK C-terminal domain-like"/>
    <property type="match status" value="1"/>
</dbReference>
<dbReference type="InterPro" id="IPR015813">
    <property type="entry name" value="Pyrv/PenolPyrv_kinase-like_dom"/>
</dbReference>
<evidence type="ECO:0000256" key="2">
    <source>
        <dbReference type="ARBA" id="ARBA00004997"/>
    </source>
</evidence>
<evidence type="ECO:0000256" key="8">
    <source>
        <dbReference type="ARBA" id="ARBA00022777"/>
    </source>
</evidence>
<evidence type="ECO:0000259" key="15">
    <source>
        <dbReference type="Pfam" id="PF00224"/>
    </source>
</evidence>
<dbReference type="Proteomes" id="UP000886865">
    <property type="component" value="Unassembled WGS sequence"/>
</dbReference>
<evidence type="ECO:0000256" key="12">
    <source>
        <dbReference type="ARBA" id="ARBA00023317"/>
    </source>
</evidence>
<keyword evidence="9" id="KW-0067">ATP-binding</keyword>
<accession>A0A9D1FHS8</accession>
<dbReference type="GO" id="GO:0005524">
    <property type="term" value="F:ATP binding"/>
    <property type="evidence" value="ECO:0007669"/>
    <property type="project" value="UniProtKB-KW"/>
</dbReference>
<name>A0A9D1FHS8_9BACT</name>
<reference evidence="17" key="1">
    <citation type="submission" date="2020-10" db="EMBL/GenBank/DDBJ databases">
        <authorList>
            <person name="Gilroy R."/>
        </authorList>
    </citation>
    <scope>NUCLEOTIDE SEQUENCE</scope>
    <source>
        <strain evidence="17">CHK152-2871</strain>
    </source>
</reference>
<dbReference type="EMBL" id="DVJQ01000032">
    <property type="protein sequence ID" value="HIS74096.1"/>
    <property type="molecule type" value="Genomic_DNA"/>
</dbReference>
<dbReference type="Gene3D" id="3.20.20.60">
    <property type="entry name" value="Phosphoenolpyruvate-binding domains"/>
    <property type="match status" value="1"/>
</dbReference>
<keyword evidence="5 14" id="KW-0808">Transferase</keyword>
<evidence type="ECO:0000256" key="9">
    <source>
        <dbReference type="ARBA" id="ARBA00022840"/>
    </source>
</evidence>
<evidence type="ECO:0000256" key="11">
    <source>
        <dbReference type="ARBA" id="ARBA00023152"/>
    </source>
</evidence>
<comment type="similarity">
    <text evidence="3 14">Belongs to the pyruvate kinase family.</text>
</comment>
<dbReference type="Gene3D" id="2.40.33.10">
    <property type="entry name" value="PK beta-barrel domain-like"/>
    <property type="match status" value="1"/>
</dbReference>
<dbReference type="SUPFAM" id="SSF51621">
    <property type="entry name" value="Phosphoenolpyruvate/pyruvate domain"/>
    <property type="match status" value="1"/>
</dbReference>
<dbReference type="GO" id="GO:0030955">
    <property type="term" value="F:potassium ion binding"/>
    <property type="evidence" value="ECO:0007669"/>
    <property type="project" value="UniProtKB-UniRule"/>
</dbReference>
<keyword evidence="8 14" id="KW-0418">Kinase</keyword>
<comment type="pathway">
    <text evidence="2 14">Carbohydrate degradation; glycolysis; pyruvate from D-glyceraldehyde 3-phosphate: step 5/5.</text>
</comment>
<evidence type="ECO:0000259" key="16">
    <source>
        <dbReference type="Pfam" id="PF02887"/>
    </source>
</evidence>
<dbReference type="InterPro" id="IPR036918">
    <property type="entry name" value="Pyrv_Knase_C_sf"/>
</dbReference>
<dbReference type="InterPro" id="IPR015793">
    <property type="entry name" value="Pyrv_Knase_brl"/>
</dbReference>
<sequence>MKSEFFKRTKIVATIGPAVDNEQAICELIKAGANVFRLNTSHGTMEDHRAKFKMIRKASDKLNTYSAIMVDLQGPKIRVGNLKSEIELKNGQKVVFEHKAEQDETDIIPVDYEGISKDVTKDSKILLDDGKIAATVDEVKDNKVFATITNGGILKSRKGLNIPGSTASLAAVTQKDVEYIKFAVDMGADYIALSFVRQKEDVLLAKKYINDYSANIPVIAKLEKPQAIENLKEIISVADCIMVARGDLGIELSPVEVPICQKLIIRECNKQKKPVIVATQMLESMICEPIPTRAEVSDVANAIIDGADAVMLSGETSVGKFATQAVQTMSKIARESESSVFYKFDKDFEMSEDMALTRQAVVFGADKMLKYVNAKAVLSFSHFGYSTRLMSKLKPSVPIILVSDLEETCRKMSLVWGVYPFFKKWGGVLDQDLLLRIDEFLINETGLKKGDYVVITASAPNLITGRTNFVRVHKIGT</sequence>
<dbReference type="PROSITE" id="PS00110">
    <property type="entry name" value="PYRUVATE_KINASE"/>
    <property type="match status" value="1"/>
</dbReference>
<proteinExistence type="inferred from homology"/>
<reference evidence="17" key="2">
    <citation type="journal article" date="2021" name="PeerJ">
        <title>Extensive microbial diversity within the chicken gut microbiome revealed by metagenomics and culture.</title>
        <authorList>
            <person name="Gilroy R."/>
            <person name="Ravi A."/>
            <person name="Getino M."/>
            <person name="Pursley I."/>
            <person name="Horton D.L."/>
            <person name="Alikhan N.F."/>
            <person name="Baker D."/>
            <person name="Gharbi K."/>
            <person name="Hall N."/>
            <person name="Watson M."/>
            <person name="Adriaenssens E.M."/>
            <person name="Foster-Nyarko E."/>
            <person name="Jarju S."/>
            <person name="Secka A."/>
            <person name="Antonio M."/>
            <person name="Oren A."/>
            <person name="Chaudhuri R.R."/>
            <person name="La Ragione R."/>
            <person name="Hildebrand F."/>
            <person name="Pallen M.J."/>
        </authorList>
    </citation>
    <scope>NUCLEOTIDE SEQUENCE</scope>
    <source>
        <strain evidence="17">CHK152-2871</strain>
    </source>
</reference>
<evidence type="ECO:0000313" key="18">
    <source>
        <dbReference type="Proteomes" id="UP000886865"/>
    </source>
</evidence>
<evidence type="ECO:0000256" key="7">
    <source>
        <dbReference type="ARBA" id="ARBA00022741"/>
    </source>
</evidence>
<evidence type="ECO:0000256" key="14">
    <source>
        <dbReference type="RuleBase" id="RU000504"/>
    </source>
</evidence>
<keyword evidence="7" id="KW-0547">Nucleotide-binding</keyword>
<keyword evidence="6" id="KW-0479">Metal-binding</keyword>
<dbReference type="Pfam" id="PF00224">
    <property type="entry name" value="PK"/>
    <property type="match status" value="1"/>
</dbReference>
<keyword evidence="10 14" id="KW-0460">Magnesium</keyword>
<evidence type="ECO:0000256" key="4">
    <source>
        <dbReference type="ARBA" id="ARBA00012142"/>
    </source>
</evidence>
<dbReference type="NCBIfam" id="NF004978">
    <property type="entry name" value="PRK06354.1"/>
    <property type="match status" value="1"/>
</dbReference>
<keyword evidence="12 17" id="KW-0670">Pyruvate</keyword>
<dbReference type="EC" id="2.7.1.40" evidence="4 13"/>
<dbReference type="InterPro" id="IPR001697">
    <property type="entry name" value="Pyr_Knase"/>
</dbReference>